<evidence type="ECO:0000313" key="2">
    <source>
        <dbReference type="EMBL" id="KKN14051.1"/>
    </source>
</evidence>
<dbReference type="Pfam" id="PF16461">
    <property type="entry name" value="Phage_TTP_12"/>
    <property type="match status" value="1"/>
</dbReference>
<feature type="domain" description="Lambda phage tail tube protein N-terminal" evidence="1">
    <location>
        <begin position="16"/>
        <end position="131"/>
    </location>
</feature>
<reference evidence="2" key="1">
    <citation type="journal article" date="2015" name="Nature">
        <title>Complex archaea that bridge the gap between prokaryotes and eukaryotes.</title>
        <authorList>
            <person name="Spang A."/>
            <person name="Saw J.H."/>
            <person name="Jorgensen S.L."/>
            <person name="Zaremba-Niedzwiedzka K."/>
            <person name="Martijn J."/>
            <person name="Lind A.E."/>
            <person name="van Eijk R."/>
            <person name="Schleper C."/>
            <person name="Guy L."/>
            <person name="Ettema T.J."/>
        </authorList>
    </citation>
    <scope>NUCLEOTIDE SEQUENCE</scope>
</reference>
<organism evidence="2">
    <name type="scientific">marine sediment metagenome</name>
    <dbReference type="NCBI Taxonomy" id="412755"/>
    <lineage>
        <taxon>unclassified sequences</taxon>
        <taxon>metagenomes</taxon>
        <taxon>ecological metagenomes</taxon>
    </lineage>
</organism>
<evidence type="ECO:0000259" key="1">
    <source>
        <dbReference type="Pfam" id="PF16461"/>
    </source>
</evidence>
<dbReference type="AlphaFoldDB" id="A0A0F9QLR1"/>
<dbReference type="InterPro" id="IPR032494">
    <property type="entry name" value="Phage_TTP_N"/>
</dbReference>
<proteinExistence type="predicted"/>
<sequence length="135" mass="14176">MSTIAGMGTLFGEEDSPGSDTYTTIAGVKSISGPEISRDTADITALDAASGFEEMIPTIIRTGNLDLDMRFDPTVHTTLNDRMVAGTGQNYRLTFVDTSTVTISGYVTSINISTANDSEVQGNVGIKISGPVTFA</sequence>
<accession>A0A0F9QLR1</accession>
<dbReference type="Gene3D" id="4.10.410.40">
    <property type="match status" value="1"/>
</dbReference>
<protein>
    <recommendedName>
        <fullName evidence="1">Lambda phage tail tube protein N-terminal domain-containing protein</fullName>
    </recommendedName>
</protein>
<dbReference type="EMBL" id="LAZR01003858">
    <property type="protein sequence ID" value="KKN14051.1"/>
    <property type="molecule type" value="Genomic_DNA"/>
</dbReference>
<name>A0A0F9QLR1_9ZZZZ</name>
<gene>
    <name evidence="2" type="ORF">LCGC14_1000160</name>
</gene>
<comment type="caution">
    <text evidence="2">The sequence shown here is derived from an EMBL/GenBank/DDBJ whole genome shotgun (WGS) entry which is preliminary data.</text>
</comment>